<accession>A0A3M5DRZ7</accession>
<comment type="caution">
    <text evidence="1">The sequence shown here is derived from an EMBL/GenBank/DDBJ whole genome shotgun (WGS) entry which is preliminary data.</text>
</comment>
<dbReference type="Pfam" id="PF08238">
    <property type="entry name" value="Sel1"/>
    <property type="match status" value="2"/>
</dbReference>
<protein>
    <recommendedName>
        <fullName evidence="3">Sel1 repeat family protein</fullName>
    </recommendedName>
</protein>
<dbReference type="SMART" id="SM00671">
    <property type="entry name" value="SEL1"/>
    <property type="match status" value="2"/>
</dbReference>
<dbReference type="AlphaFoldDB" id="A0A3M5DRZ7"/>
<organism evidence="1 2">
    <name type="scientific">Pseudomonas aeruginosa</name>
    <dbReference type="NCBI Taxonomy" id="287"/>
    <lineage>
        <taxon>Bacteria</taxon>
        <taxon>Pseudomonadati</taxon>
        <taxon>Pseudomonadota</taxon>
        <taxon>Gammaproteobacteria</taxon>
        <taxon>Pseudomonadales</taxon>
        <taxon>Pseudomonadaceae</taxon>
        <taxon>Pseudomonas</taxon>
    </lineage>
</organism>
<dbReference type="SUPFAM" id="SSF81901">
    <property type="entry name" value="HCP-like"/>
    <property type="match status" value="1"/>
</dbReference>
<evidence type="ECO:0000313" key="2">
    <source>
        <dbReference type="Proteomes" id="UP000270834"/>
    </source>
</evidence>
<sequence>MRVSAFRWPGSPCPPRSRRCLPLMFRTGRTLALGCLLILQPLLAQAGGNSLLIPATGRCALNTVPEELQQALAACQQVANGGDAEAQYELGEFFYDGERIPRDLQAALNWFEKASLQGHAQAQYHLGTMFFRGEGVPANNVQAYIVLKMAAVNGAEDALDSADLVAEQMNRDELDIATRVLGQIFRNYLIELQTAGGVTPFAPLP</sequence>
<dbReference type="EMBL" id="RBSQ01000767">
    <property type="protein sequence ID" value="RMS52726.1"/>
    <property type="molecule type" value="Genomic_DNA"/>
</dbReference>
<dbReference type="PANTHER" id="PTHR11102">
    <property type="entry name" value="SEL-1-LIKE PROTEIN"/>
    <property type="match status" value="1"/>
</dbReference>
<reference evidence="1 2" key="1">
    <citation type="submission" date="2018-08" db="EMBL/GenBank/DDBJ databases">
        <title>Recombination of ecologically and evolutionarily significant loci maintains genetic cohesion in the Pseudomonas syringae species complex.</title>
        <authorList>
            <person name="Dillon M."/>
            <person name="Thakur S."/>
            <person name="Almeida R.N.D."/>
            <person name="Weir B.S."/>
            <person name="Guttman D.S."/>
        </authorList>
    </citation>
    <scope>NUCLEOTIDE SEQUENCE [LARGE SCALE GENOMIC DNA]</scope>
    <source>
        <strain evidence="1 2">ICMP 7846</strain>
    </source>
</reference>
<proteinExistence type="predicted"/>
<dbReference type="InterPro" id="IPR006597">
    <property type="entry name" value="Sel1-like"/>
</dbReference>
<evidence type="ECO:0000313" key="1">
    <source>
        <dbReference type="EMBL" id="RMS52726.1"/>
    </source>
</evidence>
<dbReference type="Proteomes" id="UP000270834">
    <property type="component" value="Unassembled WGS sequence"/>
</dbReference>
<dbReference type="Gene3D" id="1.25.40.10">
    <property type="entry name" value="Tetratricopeptide repeat domain"/>
    <property type="match status" value="1"/>
</dbReference>
<evidence type="ECO:0008006" key="3">
    <source>
        <dbReference type="Google" id="ProtNLM"/>
    </source>
</evidence>
<dbReference type="InterPro" id="IPR011990">
    <property type="entry name" value="TPR-like_helical_dom_sf"/>
</dbReference>
<gene>
    <name evidence="1" type="ORF">ALP65_04311</name>
</gene>
<dbReference type="PANTHER" id="PTHR11102:SF160">
    <property type="entry name" value="ERAD-ASSOCIATED E3 UBIQUITIN-PROTEIN LIGASE COMPONENT HRD3"/>
    <property type="match status" value="1"/>
</dbReference>
<dbReference type="InterPro" id="IPR050767">
    <property type="entry name" value="Sel1_AlgK"/>
</dbReference>
<name>A0A3M5DRZ7_PSEAI</name>